<name>A0A4D4N152_STRAX</name>
<dbReference type="EMBL" id="BJHY01000001">
    <property type="protein sequence ID" value="GDY77744.1"/>
    <property type="molecule type" value="Genomic_DNA"/>
</dbReference>
<dbReference type="InterPro" id="IPR007804">
    <property type="entry name" value="GvpG"/>
</dbReference>
<evidence type="ECO:0000313" key="3">
    <source>
        <dbReference type="Proteomes" id="UP000299211"/>
    </source>
</evidence>
<comment type="caution">
    <text evidence="2">The sequence shown here is derived from an EMBL/GenBank/DDBJ whole genome shotgun (WGS) entry which is preliminary data.</text>
</comment>
<evidence type="ECO:0000313" key="2">
    <source>
        <dbReference type="EMBL" id="GDY77744.1"/>
    </source>
</evidence>
<proteinExistence type="predicted"/>
<accession>A0A4D4N152</accession>
<dbReference type="OMA" id="VIWVAEK"/>
<dbReference type="STRING" id="33903.AQJ43_36180"/>
<feature type="coiled-coil region" evidence="1">
    <location>
        <begin position="43"/>
        <end position="77"/>
    </location>
</feature>
<organism evidence="2 3">
    <name type="scientific">Streptomyces avermitilis</name>
    <dbReference type="NCBI Taxonomy" id="33903"/>
    <lineage>
        <taxon>Bacteria</taxon>
        <taxon>Bacillati</taxon>
        <taxon>Actinomycetota</taxon>
        <taxon>Actinomycetes</taxon>
        <taxon>Kitasatosporales</taxon>
        <taxon>Streptomycetaceae</taxon>
        <taxon>Streptomyces</taxon>
    </lineage>
</organism>
<dbReference type="RefSeq" id="WP_010983791.1">
    <property type="nucleotide sequence ID" value="NZ_BAABTN010000088.1"/>
</dbReference>
<dbReference type="GeneID" id="41539446"/>
<dbReference type="AlphaFoldDB" id="A0A4D4N152"/>
<reference evidence="2 3" key="1">
    <citation type="submission" date="2019-04" db="EMBL/GenBank/DDBJ databases">
        <title>Draft genome sequences of Streptomyces avermitilis ATCC 31267.</title>
        <authorList>
            <person name="Komaki H."/>
            <person name="Tamura T."/>
            <person name="Hosoyama A."/>
        </authorList>
    </citation>
    <scope>NUCLEOTIDE SEQUENCE [LARGE SCALE GENOMIC DNA]</scope>
    <source>
        <strain evidence="2 3">ATCC 31267</strain>
    </source>
</reference>
<dbReference type="Proteomes" id="UP000299211">
    <property type="component" value="Unassembled WGS sequence"/>
</dbReference>
<dbReference type="Pfam" id="PF05120">
    <property type="entry name" value="GvpG"/>
    <property type="match status" value="1"/>
</dbReference>
<sequence length="84" mass="9444">MGLLTGLLTFPVAPVRGVIWVAEKLNEAAERELHDPGVLRAQLAVLNQELEDGDISLEEFEREEERLLDRLHAAQVGSARNDRR</sequence>
<gene>
    <name evidence="2" type="ORF">SAV31267_072290</name>
</gene>
<protein>
    <submittedName>
        <fullName evidence="2">Gas vesicle protein</fullName>
    </submittedName>
</protein>
<keyword evidence="1" id="KW-0175">Coiled coil</keyword>
<evidence type="ECO:0000256" key="1">
    <source>
        <dbReference type="SAM" id="Coils"/>
    </source>
</evidence>